<evidence type="ECO:0000256" key="5">
    <source>
        <dbReference type="ARBA" id="ARBA00022723"/>
    </source>
</evidence>
<proteinExistence type="inferred from homology"/>
<dbReference type="InterPro" id="IPR002319">
    <property type="entry name" value="Phenylalanyl-tRNA_Synthase"/>
</dbReference>
<evidence type="ECO:0000313" key="14">
    <source>
        <dbReference type="Proteomes" id="UP001273136"/>
    </source>
</evidence>
<reference evidence="13" key="1">
    <citation type="submission" date="2023-06" db="EMBL/GenBank/DDBJ databases">
        <title>Genome sequence of Methancorpusculaceae sp. Ag1.</title>
        <authorList>
            <person name="Protasov E."/>
            <person name="Platt K."/>
            <person name="Poehlein A."/>
            <person name="Daniel R."/>
            <person name="Brune A."/>
        </authorList>
    </citation>
    <scope>NUCLEOTIDE SEQUENCE</scope>
    <source>
        <strain evidence="13">Ag1</strain>
    </source>
</reference>
<evidence type="ECO:0000256" key="3">
    <source>
        <dbReference type="ARBA" id="ARBA00022490"/>
    </source>
</evidence>
<evidence type="ECO:0000256" key="6">
    <source>
        <dbReference type="ARBA" id="ARBA00022741"/>
    </source>
</evidence>
<dbReference type="PANTHER" id="PTHR11538:SF40">
    <property type="entry name" value="PHENYLALANINE--TRNA LIGASE ALPHA SUBUNIT"/>
    <property type="match status" value="1"/>
</dbReference>
<organism evidence="13 14">
    <name type="scientific">Methanorbis furvi</name>
    <dbReference type="NCBI Taxonomy" id="3028299"/>
    <lineage>
        <taxon>Archaea</taxon>
        <taxon>Methanobacteriati</taxon>
        <taxon>Methanobacteriota</taxon>
        <taxon>Stenosarchaea group</taxon>
        <taxon>Methanomicrobia</taxon>
        <taxon>Methanomicrobiales</taxon>
        <taxon>Methanocorpusculaceae</taxon>
        <taxon>Methanorbis</taxon>
    </lineage>
</organism>
<dbReference type="PANTHER" id="PTHR11538">
    <property type="entry name" value="PHENYLALANYL-TRNA SYNTHETASE"/>
    <property type="match status" value="1"/>
</dbReference>
<dbReference type="Gene3D" id="3.30.930.10">
    <property type="entry name" value="Bira Bifunctional Protein, Domain 2"/>
    <property type="match status" value="1"/>
</dbReference>
<dbReference type="HAMAP" id="MF_00282">
    <property type="entry name" value="Phe_tRNA_synth_alpha2"/>
    <property type="match status" value="1"/>
</dbReference>
<dbReference type="EMBL" id="JAWDKA010000003">
    <property type="protein sequence ID" value="MDV0441406.1"/>
    <property type="molecule type" value="Genomic_DNA"/>
</dbReference>
<comment type="catalytic activity">
    <reaction evidence="11">
        <text>tRNA(Phe) + L-phenylalanine + ATP = L-phenylalanyl-tRNA(Phe) + AMP + diphosphate + H(+)</text>
        <dbReference type="Rhea" id="RHEA:19413"/>
        <dbReference type="Rhea" id="RHEA-COMP:9668"/>
        <dbReference type="Rhea" id="RHEA-COMP:9699"/>
        <dbReference type="ChEBI" id="CHEBI:15378"/>
        <dbReference type="ChEBI" id="CHEBI:30616"/>
        <dbReference type="ChEBI" id="CHEBI:33019"/>
        <dbReference type="ChEBI" id="CHEBI:58095"/>
        <dbReference type="ChEBI" id="CHEBI:78442"/>
        <dbReference type="ChEBI" id="CHEBI:78531"/>
        <dbReference type="ChEBI" id="CHEBI:456215"/>
        <dbReference type="EC" id="6.1.1.20"/>
    </reaction>
</comment>
<feature type="domain" description="Aminoacyl-transfer RNA synthetases class-II family profile" evidence="12">
    <location>
        <begin position="220"/>
        <end position="470"/>
    </location>
</feature>
<dbReference type="InterPro" id="IPR022917">
    <property type="entry name" value="Phe_tRNA_ligase_alpha_bac/arc"/>
</dbReference>
<comment type="cofactor">
    <cofactor evidence="11">
        <name>Mg(2+)</name>
        <dbReference type="ChEBI" id="CHEBI:18420"/>
    </cofactor>
    <text evidence="11">Binds 2 magnesium ions per tetramer.</text>
</comment>
<comment type="similarity">
    <text evidence="2 11">Belongs to the class-II aminoacyl-tRNA synthetase family. Phe-tRNA synthetase alpha subunit type 2 subfamily.</text>
</comment>
<keyword evidence="3 11" id="KW-0963">Cytoplasm</keyword>
<evidence type="ECO:0000256" key="11">
    <source>
        <dbReference type="HAMAP-Rule" id="MF_00282"/>
    </source>
</evidence>
<dbReference type="RefSeq" id="WP_338093805.1">
    <property type="nucleotide sequence ID" value="NZ_JAWDKA010000003.1"/>
</dbReference>
<keyword evidence="5 11" id="KW-0479">Metal-binding</keyword>
<dbReference type="EC" id="6.1.1.20" evidence="11"/>
<dbReference type="Proteomes" id="UP001273136">
    <property type="component" value="Unassembled WGS sequence"/>
</dbReference>
<sequence length="474" mass="52897">MDLTINEKRVLAVLAELKSADAITLAEKLDAPEGAVVQWAHLCADRGLVTLDKTVVETAVLTEEGKKYATEGLPERQVLASIEGSIPMAELTRHPLSKIAVGWLRKKNWIVIDKGVVTKAADVSEGADEIALKNPVAGTEGCKELVKRGLAEVLESVSWKVSITPAGTAVVAAGLDLREEIGTLSSEQILSGEWKTLPLRRYSVDKLPKKIYGGRVHPNQQILDEIRTLLFEMGFTEFHGSIVQNAFWNFDSLYQPQDHPAREMQDTFHLAEEMDLPTDWEKIKNIHMTGGQTGSTGWGGDWSPDIARKCVLRTHSTSLSIQHLAKNPNPPVKAFSISRVYRRETIDPTHLPEFEQLEGIVMDKDLTFGHLLGFFKEFFGRMGFESVRFRPGYFPYTEPSVEPEVWVDGLGWVELGGAGIFRKEVTAPWGIDCPVLAWGLGVSRVSMLRMGLKDLRQLYRSDIDWIRASPVRRV</sequence>
<dbReference type="GO" id="GO:0006432">
    <property type="term" value="P:phenylalanyl-tRNA aminoacylation"/>
    <property type="evidence" value="ECO:0007669"/>
    <property type="project" value="UniProtKB-UniRule"/>
</dbReference>
<keyword evidence="4 11" id="KW-0436">Ligase</keyword>
<dbReference type="GO" id="GO:0005524">
    <property type="term" value="F:ATP binding"/>
    <property type="evidence" value="ECO:0007669"/>
    <property type="project" value="UniProtKB-UniRule"/>
</dbReference>
<keyword evidence="10 11" id="KW-0030">Aminoacyl-tRNA synthetase</keyword>
<dbReference type="AlphaFoldDB" id="A0AAE4MC43"/>
<feature type="binding site" evidence="11">
    <location>
        <position position="421"/>
    </location>
    <ligand>
        <name>L-phenylalanine</name>
        <dbReference type="ChEBI" id="CHEBI:58095"/>
    </ligand>
</feature>
<evidence type="ECO:0000256" key="7">
    <source>
        <dbReference type="ARBA" id="ARBA00022840"/>
    </source>
</evidence>
<dbReference type="PROSITE" id="PS50862">
    <property type="entry name" value="AA_TRNA_LIGASE_II"/>
    <property type="match status" value="1"/>
</dbReference>
<keyword evidence="6 11" id="KW-0547">Nucleotide-binding</keyword>
<dbReference type="NCBIfam" id="NF003210">
    <property type="entry name" value="PRK04172.1"/>
    <property type="match status" value="1"/>
</dbReference>
<dbReference type="FunFam" id="3.30.930.10:FF:000095">
    <property type="entry name" value="Phenylalanine--tRNA ligase alpha subunit"/>
    <property type="match status" value="1"/>
</dbReference>
<feature type="binding site" evidence="11">
    <location>
        <position position="398"/>
    </location>
    <ligand>
        <name>Mg(2+)</name>
        <dbReference type="ChEBI" id="CHEBI:18420"/>
        <note>ligand shared with heterodimeric partner</note>
    </ligand>
</feature>
<dbReference type="GO" id="GO:0000287">
    <property type="term" value="F:magnesium ion binding"/>
    <property type="evidence" value="ECO:0007669"/>
    <property type="project" value="UniProtKB-UniRule"/>
</dbReference>
<evidence type="ECO:0000256" key="9">
    <source>
        <dbReference type="ARBA" id="ARBA00022917"/>
    </source>
</evidence>
<dbReference type="GO" id="GO:0004826">
    <property type="term" value="F:phenylalanine-tRNA ligase activity"/>
    <property type="evidence" value="ECO:0007669"/>
    <property type="project" value="UniProtKB-UniRule"/>
</dbReference>
<feature type="binding site" evidence="11">
    <location>
        <begin position="356"/>
        <end position="358"/>
    </location>
    <ligand>
        <name>L-phenylalanine</name>
        <dbReference type="ChEBI" id="CHEBI:58095"/>
    </ligand>
</feature>
<dbReference type="GO" id="GO:0000049">
    <property type="term" value="F:tRNA binding"/>
    <property type="evidence" value="ECO:0007669"/>
    <property type="project" value="InterPro"/>
</dbReference>
<keyword evidence="14" id="KW-1185">Reference proteome</keyword>
<feature type="binding site" evidence="11">
    <location>
        <position position="317"/>
    </location>
    <ligand>
        <name>L-phenylalanine</name>
        <dbReference type="ChEBI" id="CHEBI:58095"/>
    </ligand>
</feature>
<comment type="caution">
    <text evidence="13">The sequence shown here is derived from an EMBL/GenBank/DDBJ whole genome shotgun (WGS) entry which is preliminary data.</text>
</comment>
<evidence type="ECO:0000256" key="2">
    <source>
        <dbReference type="ARBA" id="ARBA00006703"/>
    </source>
</evidence>
<dbReference type="Gene3D" id="1.10.10.2330">
    <property type="match status" value="1"/>
</dbReference>
<name>A0AAE4MC43_9EURY</name>
<evidence type="ECO:0000256" key="1">
    <source>
        <dbReference type="ARBA" id="ARBA00004496"/>
    </source>
</evidence>
<evidence type="ECO:0000256" key="4">
    <source>
        <dbReference type="ARBA" id="ARBA00022598"/>
    </source>
</evidence>
<dbReference type="Pfam" id="PF01409">
    <property type="entry name" value="tRNA-synt_2d"/>
    <property type="match status" value="1"/>
</dbReference>
<keyword evidence="7 11" id="KW-0067">ATP-binding</keyword>
<dbReference type="Gene3D" id="1.10.10.2320">
    <property type="match status" value="1"/>
</dbReference>
<accession>A0AAE4MC43</accession>
<dbReference type="GO" id="GO:0005737">
    <property type="term" value="C:cytoplasm"/>
    <property type="evidence" value="ECO:0007669"/>
    <property type="project" value="UniProtKB-SubCell"/>
</dbReference>
<comment type="subunit">
    <text evidence="11">Tetramer of two alpha and two beta subunits.</text>
</comment>
<keyword evidence="8 11" id="KW-0460">Magnesium</keyword>
<evidence type="ECO:0000259" key="12">
    <source>
        <dbReference type="PROSITE" id="PS50862"/>
    </source>
</evidence>
<dbReference type="CDD" id="cd00496">
    <property type="entry name" value="PheRS_alpha_core"/>
    <property type="match status" value="1"/>
</dbReference>
<keyword evidence="9 11" id="KW-0648">Protein biosynthesis</keyword>
<protein>
    <recommendedName>
        <fullName evidence="11">Phenylalanine--tRNA ligase alpha subunit</fullName>
        <ecNumber evidence="11">6.1.1.20</ecNumber>
    </recommendedName>
    <alternativeName>
        <fullName evidence="11">Phenylalanyl-tRNA synthetase alpha subunit</fullName>
        <shortName evidence="11">PheRS</shortName>
    </alternativeName>
</protein>
<dbReference type="InterPro" id="IPR045864">
    <property type="entry name" value="aa-tRNA-synth_II/BPL/LPL"/>
</dbReference>
<dbReference type="InterPro" id="IPR006195">
    <property type="entry name" value="aa-tRNA-synth_II"/>
</dbReference>
<dbReference type="SUPFAM" id="SSF55681">
    <property type="entry name" value="Class II aaRS and biotin synthetases"/>
    <property type="match status" value="1"/>
</dbReference>
<evidence type="ECO:0000256" key="8">
    <source>
        <dbReference type="ARBA" id="ARBA00022842"/>
    </source>
</evidence>
<feature type="binding site" evidence="11">
    <location>
        <position position="396"/>
    </location>
    <ligand>
        <name>L-phenylalanine</name>
        <dbReference type="ChEBI" id="CHEBI:58095"/>
    </ligand>
</feature>
<dbReference type="Gene3D" id="3.30.1370.240">
    <property type="match status" value="1"/>
</dbReference>
<dbReference type="NCBIfam" id="TIGR00468">
    <property type="entry name" value="pheS"/>
    <property type="match status" value="1"/>
</dbReference>
<evidence type="ECO:0000256" key="10">
    <source>
        <dbReference type="ARBA" id="ARBA00023146"/>
    </source>
</evidence>
<comment type="subcellular location">
    <subcellularLocation>
        <location evidence="1 11">Cytoplasm</location>
    </subcellularLocation>
</comment>
<gene>
    <name evidence="11" type="primary">pheS</name>
    <name evidence="13" type="ORF">McpAg1_05920</name>
</gene>
<dbReference type="InterPro" id="IPR004529">
    <property type="entry name" value="Phe-tRNA-synth_IIc_asu"/>
</dbReference>
<evidence type="ECO:0000313" key="13">
    <source>
        <dbReference type="EMBL" id="MDV0441406.1"/>
    </source>
</evidence>